<dbReference type="AlphaFoldDB" id="A0AAE0CP97"/>
<comment type="caution">
    <text evidence="2">The sequence shown here is derived from an EMBL/GenBank/DDBJ whole genome shotgun (WGS) entry which is preliminary data.</text>
</comment>
<dbReference type="Proteomes" id="UP001280121">
    <property type="component" value="Unassembled WGS sequence"/>
</dbReference>
<organism evidence="2 3">
    <name type="scientific">Dipteronia dyeriana</name>
    <dbReference type="NCBI Taxonomy" id="168575"/>
    <lineage>
        <taxon>Eukaryota</taxon>
        <taxon>Viridiplantae</taxon>
        <taxon>Streptophyta</taxon>
        <taxon>Embryophyta</taxon>
        <taxon>Tracheophyta</taxon>
        <taxon>Spermatophyta</taxon>
        <taxon>Magnoliopsida</taxon>
        <taxon>eudicotyledons</taxon>
        <taxon>Gunneridae</taxon>
        <taxon>Pentapetalae</taxon>
        <taxon>rosids</taxon>
        <taxon>malvids</taxon>
        <taxon>Sapindales</taxon>
        <taxon>Sapindaceae</taxon>
        <taxon>Hippocastanoideae</taxon>
        <taxon>Acereae</taxon>
        <taxon>Dipteronia</taxon>
    </lineage>
</organism>
<keyword evidence="3" id="KW-1185">Reference proteome</keyword>
<feature type="transmembrane region" description="Helical" evidence="1">
    <location>
        <begin position="65"/>
        <end position="88"/>
    </location>
</feature>
<evidence type="ECO:0000256" key="1">
    <source>
        <dbReference type="SAM" id="Phobius"/>
    </source>
</evidence>
<keyword evidence="1" id="KW-0812">Transmembrane</keyword>
<keyword evidence="1" id="KW-0472">Membrane</keyword>
<name>A0AAE0CP97_9ROSI</name>
<dbReference type="PANTHER" id="PTHR48449:SF1">
    <property type="entry name" value="DUF1985 DOMAIN-CONTAINING PROTEIN"/>
    <property type="match status" value="1"/>
</dbReference>
<evidence type="ECO:0000313" key="3">
    <source>
        <dbReference type="Proteomes" id="UP001280121"/>
    </source>
</evidence>
<accession>A0AAE0CP97</accession>
<reference evidence="2" key="1">
    <citation type="journal article" date="2023" name="Plant J.">
        <title>Genome sequences and population genomics provide insights into the demographic history, inbreeding, and mutation load of two 'living fossil' tree species of Dipteronia.</title>
        <authorList>
            <person name="Feng Y."/>
            <person name="Comes H.P."/>
            <person name="Chen J."/>
            <person name="Zhu S."/>
            <person name="Lu R."/>
            <person name="Zhang X."/>
            <person name="Li P."/>
            <person name="Qiu J."/>
            <person name="Olsen K.M."/>
            <person name="Qiu Y."/>
        </authorList>
    </citation>
    <scope>NUCLEOTIDE SEQUENCE</scope>
    <source>
        <strain evidence="2">KIB01</strain>
    </source>
</reference>
<dbReference type="PANTHER" id="PTHR48449">
    <property type="entry name" value="DUF1985 DOMAIN-CONTAINING PROTEIN"/>
    <property type="match status" value="1"/>
</dbReference>
<feature type="transmembrane region" description="Helical" evidence="1">
    <location>
        <begin position="37"/>
        <end position="59"/>
    </location>
</feature>
<gene>
    <name evidence="2" type="ORF">Ddye_010920</name>
</gene>
<keyword evidence="1" id="KW-1133">Transmembrane helix</keyword>
<dbReference type="EMBL" id="JANJYI010000003">
    <property type="protein sequence ID" value="KAK2657868.1"/>
    <property type="molecule type" value="Genomic_DNA"/>
</dbReference>
<sequence>MTTGFTLKKMMTTTGVRRLKMSTTVAPKGNNWKVGRLNWYIVFLFKMVYQNILFFEASVCKLRLWIFDIFGFIVRVMTYSLLVGVFGIPNSENRMGEEVDLLVKVTKYFPVKINSTSSTVAIKCIKEKLIEAQLALFHTTCFGKLLEMHELKFSGQLVHHLPLRQIESHNKSEMWFAVGGKTFRFSVIV</sequence>
<protein>
    <submittedName>
        <fullName evidence="2">Uncharacterized protein</fullName>
    </submittedName>
</protein>
<evidence type="ECO:0000313" key="2">
    <source>
        <dbReference type="EMBL" id="KAK2657868.1"/>
    </source>
</evidence>
<proteinExistence type="predicted"/>